<comment type="caution">
    <text evidence="1">The sequence shown here is derived from an EMBL/GenBank/DDBJ whole genome shotgun (WGS) entry which is preliminary data.</text>
</comment>
<dbReference type="EMBL" id="LXQA010113295">
    <property type="protein sequence ID" value="MCI19118.1"/>
    <property type="molecule type" value="Genomic_DNA"/>
</dbReference>
<sequence length="56" mass="6503">MRERYARRVAGEKEGVWRHCRDGMKLKSSNGFDVAFRGEVEFVEELRDAKSTVLLS</sequence>
<reference evidence="1 2" key="1">
    <citation type="journal article" date="2018" name="Front. Plant Sci.">
        <title>Red Clover (Trifolium pratense) and Zigzag Clover (T. medium) - A Picture of Genomic Similarities and Differences.</title>
        <authorList>
            <person name="Dluhosova J."/>
            <person name="Istvanek J."/>
            <person name="Nedelnik J."/>
            <person name="Repkova J."/>
        </authorList>
    </citation>
    <scope>NUCLEOTIDE SEQUENCE [LARGE SCALE GENOMIC DNA]</scope>
    <source>
        <strain evidence="2">cv. 10/8</strain>
        <tissue evidence="1">Leaf</tissue>
    </source>
</reference>
<evidence type="ECO:0000313" key="2">
    <source>
        <dbReference type="Proteomes" id="UP000265520"/>
    </source>
</evidence>
<dbReference type="AlphaFoldDB" id="A0A392Q4S8"/>
<protein>
    <submittedName>
        <fullName evidence="1">Uncharacterized protein</fullName>
    </submittedName>
</protein>
<proteinExistence type="predicted"/>
<dbReference type="Proteomes" id="UP000265520">
    <property type="component" value="Unassembled WGS sequence"/>
</dbReference>
<accession>A0A392Q4S8</accession>
<name>A0A392Q4S8_9FABA</name>
<evidence type="ECO:0000313" key="1">
    <source>
        <dbReference type="EMBL" id="MCI19118.1"/>
    </source>
</evidence>
<organism evidence="1 2">
    <name type="scientific">Trifolium medium</name>
    <dbReference type="NCBI Taxonomy" id="97028"/>
    <lineage>
        <taxon>Eukaryota</taxon>
        <taxon>Viridiplantae</taxon>
        <taxon>Streptophyta</taxon>
        <taxon>Embryophyta</taxon>
        <taxon>Tracheophyta</taxon>
        <taxon>Spermatophyta</taxon>
        <taxon>Magnoliopsida</taxon>
        <taxon>eudicotyledons</taxon>
        <taxon>Gunneridae</taxon>
        <taxon>Pentapetalae</taxon>
        <taxon>rosids</taxon>
        <taxon>fabids</taxon>
        <taxon>Fabales</taxon>
        <taxon>Fabaceae</taxon>
        <taxon>Papilionoideae</taxon>
        <taxon>50 kb inversion clade</taxon>
        <taxon>NPAAA clade</taxon>
        <taxon>Hologalegina</taxon>
        <taxon>IRL clade</taxon>
        <taxon>Trifolieae</taxon>
        <taxon>Trifolium</taxon>
    </lineage>
</organism>
<keyword evidence="2" id="KW-1185">Reference proteome</keyword>